<evidence type="ECO:0000256" key="1">
    <source>
        <dbReference type="ARBA" id="ARBA00012513"/>
    </source>
</evidence>
<evidence type="ECO:0000256" key="2">
    <source>
        <dbReference type="ARBA" id="ARBA00022527"/>
    </source>
</evidence>
<comment type="catalytic activity">
    <reaction evidence="8">
        <text>L-threonyl-[protein] + ATP = O-phospho-L-threonyl-[protein] + ADP + H(+)</text>
        <dbReference type="Rhea" id="RHEA:46608"/>
        <dbReference type="Rhea" id="RHEA-COMP:11060"/>
        <dbReference type="Rhea" id="RHEA-COMP:11605"/>
        <dbReference type="ChEBI" id="CHEBI:15378"/>
        <dbReference type="ChEBI" id="CHEBI:30013"/>
        <dbReference type="ChEBI" id="CHEBI:30616"/>
        <dbReference type="ChEBI" id="CHEBI:61977"/>
        <dbReference type="ChEBI" id="CHEBI:456216"/>
        <dbReference type="EC" id="2.7.11.1"/>
    </reaction>
</comment>
<feature type="region of interest" description="Disordered" evidence="11">
    <location>
        <begin position="326"/>
        <end position="364"/>
    </location>
</feature>
<dbReference type="EC" id="2.7.11.1" evidence="1"/>
<name>A0A0E0RAR9_ORYRU</name>
<dbReference type="Gene3D" id="1.10.510.10">
    <property type="entry name" value="Transferase(Phosphotransferase) domain 1"/>
    <property type="match status" value="2"/>
</dbReference>
<evidence type="ECO:0000256" key="7">
    <source>
        <dbReference type="ARBA" id="ARBA00022840"/>
    </source>
</evidence>
<dbReference type="InterPro" id="IPR000719">
    <property type="entry name" value="Prot_kinase_dom"/>
</dbReference>
<dbReference type="PANTHER" id="PTHR45707:SF56">
    <property type="entry name" value="OS11G0608700 PROTEIN"/>
    <property type="match status" value="1"/>
</dbReference>
<evidence type="ECO:0000256" key="4">
    <source>
        <dbReference type="ARBA" id="ARBA00022734"/>
    </source>
</evidence>
<dbReference type="InterPro" id="IPR001229">
    <property type="entry name" value="Jacalin-like_lectin_dom"/>
</dbReference>
<feature type="domain" description="Jacalin-type lectin" evidence="13">
    <location>
        <begin position="541"/>
        <end position="661"/>
    </location>
</feature>
<evidence type="ECO:0000256" key="10">
    <source>
        <dbReference type="PROSITE-ProRule" id="PRU10141"/>
    </source>
</evidence>
<dbReference type="Pfam" id="PF00069">
    <property type="entry name" value="Pkinase"/>
    <property type="match status" value="2"/>
</dbReference>
<evidence type="ECO:0000256" key="3">
    <source>
        <dbReference type="ARBA" id="ARBA00022679"/>
    </source>
</evidence>
<feature type="binding site" evidence="10">
    <location>
        <position position="57"/>
    </location>
    <ligand>
        <name>ATP</name>
        <dbReference type="ChEBI" id="CHEBI:30616"/>
    </ligand>
</feature>
<evidence type="ECO:0000256" key="9">
    <source>
        <dbReference type="ARBA" id="ARBA00048679"/>
    </source>
</evidence>
<dbReference type="Gramene" id="ORUFI11G20820.1">
    <property type="protein sequence ID" value="ORUFI11G20820.1"/>
    <property type="gene ID" value="ORUFI11G20820"/>
</dbReference>
<dbReference type="eggNOG" id="KOG1187">
    <property type="taxonomic scope" value="Eukaryota"/>
</dbReference>
<keyword evidence="4" id="KW-0430">Lectin</keyword>
<dbReference type="STRING" id="4529.A0A0E0RAR9"/>
<proteinExistence type="predicted"/>
<dbReference type="SUPFAM" id="SSF56112">
    <property type="entry name" value="Protein kinase-like (PK-like)"/>
    <property type="match status" value="2"/>
</dbReference>
<keyword evidence="5 10" id="KW-0547">Nucleotide-binding</keyword>
<dbReference type="OMA" id="FQQGTHF"/>
<dbReference type="PROSITE" id="PS00107">
    <property type="entry name" value="PROTEIN_KINASE_ATP"/>
    <property type="match status" value="1"/>
</dbReference>
<dbReference type="InterPro" id="IPR036404">
    <property type="entry name" value="Jacalin-like_lectin_dom_sf"/>
</dbReference>
<sequence length="1293" mass="143258">MADKLQHTADTMPNDLTIDLLTRITDNFSTKHQIGHGGFGTVYKGVLENGEEIAVKKLDIISLDDVKFMNEFTNLMSVRHKNIVRLVGYCCETRRKLVPHNGKLVLAYMEERVLCFEYLQRGSLDNYLSDESSGFDWCTRYNIIKGTCEGVNYLHNGPQGHIFHLDLKPGNILLDKNNVPKIADFGLSRLFEKTLSHHTTKVVIGTPGYMPPEYIEKKHITEMFDVFSLGVIIIEIMEGPKARSKLLEMPSQEFIELVHENWSRRFQQTTPTYTSEEIGSLQRQVKTCLEMALQCVEADRHKRPTIAEVVSRLNELDAMFQRTSPSLLPSELPIDPASPGDQDSSNASRHNERETMEQERGARGEYDNEVGVLRKFGPWGGKGGSAYDIEVPPHRLYSVTICSGEIIDSLAFSYIGPNGQSITIGPWGGNPGPSPYTIQLGPSEFLLEVSGTIGRFANSRSNVITSLTLVTNEDRYGHFGTERGDPFCTTLQTNCSIVGFFARASRYMHAIGVYVNTNQLNLAVSRRRFRTDNLGNANEKLVKIGPWGGNGGRAHDVNVAHHRLESIAIGSGSIVDSLAFSYIKPNGDRLTVGPWGGALPNPYTINLDPSESLLDVYGTIGPYVDSRSDVITSITFVTSKDTYGPYGTGGGVPFSTPVKGNSRYMHAIGVYVDAGVDENDRLAKIGPWGGSEGIVKDINVAVAPHHLESVTICSAVVIDSLAFSYSKSNGQKYDIGPWGGPGGMSHTVKFGSSEFLVRVFGTIGPFRASRCVVTSVTFVTNVRSYGPFGQGGGTPFDVPMQSNGKIVGFFGHARSYVEALGVYVDVKQGEDHESGEVIAVKKLYPSEVIDDKQFLNEFNNLMRIQHPNIVRLHDESGGLDWRTRYKIIRGICEGLTYLHGLEEPIFHLDLKPGNILLDKNMMPKIADFGLSRLFGGTQTHITRTVKGTIAYMPPEYIEMRQISNKYDIFSLGIVIIVVITGPEGFERCADTPSQQFVEQVRNNWWNRIRETSKYAKEYCEQVKRCTEIALNCIEVEKEKRPTIVDVIHELKKTETAVIHETVEEDVMAGLIKFGAWGGKGGRVHELKLAPRRLKSVTIYSAVVIDSLAFTYTDRNGHHQTVGPWGGSGGDRYTFLQEISGTIGPFMNSRLKVVTSLKFVTNEHIYGPFGQGGGTEFCAPTKSTDSIVGFFGRAGWYIDAIGVYLHPKQPTVLDEEELTTDVQTIGGRGEEMEMAGFNKIGPWGGNGGIEYVMETVPHRLESITIYSSVVVDSLEFSYSEVRAPLDQRIYVEIS</sequence>
<dbReference type="PROSITE" id="PS51752">
    <property type="entry name" value="JACALIN_LECTIN"/>
    <property type="match status" value="4"/>
</dbReference>
<reference evidence="15" key="1">
    <citation type="submission" date="2013-06" db="EMBL/GenBank/DDBJ databases">
        <authorList>
            <person name="Zhao Q."/>
        </authorList>
    </citation>
    <scope>NUCLEOTIDE SEQUENCE</scope>
    <source>
        <strain evidence="15">cv. W1943</strain>
    </source>
</reference>
<dbReference type="GO" id="GO:0004674">
    <property type="term" value="F:protein serine/threonine kinase activity"/>
    <property type="evidence" value="ECO:0007669"/>
    <property type="project" value="UniProtKB-KW"/>
</dbReference>
<dbReference type="FunFam" id="1.10.510.10:FF:001023">
    <property type="entry name" value="Os07g0541700 protein"/>
    <property type="match status" value="1"/>
</dbReference>
<dbReference type="Gene3D" id="3.30.200.20">
    <property type="entry name" value="Phosphorylase Kinase, domain 1"/>
    <property type="match status" value="2"/>
</dbReference>
<evidence type="ECO:0000313" key="14">
    <source>
        <dbReference type="EnsemblPlants" id="ORUFI11G20820.1"/>
    </source>
</evidence>
<dbReference type="PROSITE" id="PS00108">
    <property type="entry name" value="PROTEIN_KINASE_ST"/>
    <property type="match status" value="2"/>
</dbReference>
<dbReference type="HOGENOM" id="CLU_262078_0_0_1"/>
<feature type="domain" description="Jacalin-type lectin" evidence="13">
    <location>
        <begin position="1070"/>
        <end position="1206"/>
    </location>
</feature>
<feature type="domain" description="Protein kinase" evidence="12">
    <location>
        <begin position="28"/>
        <end position="320"/>
    </location>
</feature>
<accession>A0A0E0RAR9</accession>
<dbReference type="EnsemblPlants" id="ORUFI11G20820.1">
    <property type="protein sequence ID" value="ORUFI11G20820.1"/>
    <property type="gene ID" value="ORUFI11G20820"/>
</dbReference>
<dbReference type="GO" id="GO:0030246">
    <property type="term" value="F:carbohydrate binding"/>
    <property type="evidence" value="ECO:0007669"/>
    <property type="project" value="UniProtKB-KW"/>
</dbReference>
<dbReference type="CDD" id="cd09612">
    <property type="entry name" value="Jacalin"/>
    <property type="match status" value="3"/>
</dbReference>
<dbReference type="Proteomes" id="UP000008022">
    <property type="component" value="Unassembled WGS sequence"/>
</dbReference>
<feature type="domain" description="Protein kinase" evidence="12">
    <location>
        <begin position="812"/>
        <end position="1062"/>
    </location>
</feature>
<dbReference type="SMART" id="SM00220">
    <property type="entry name" value="S_TKc"/>
    <property type="match status" value="2"/>
</dbReference>
<keyword evidence="3" id="KW-0808">Transferase</keyword>
<evidence type="ECO:0000259" key="13">
    <source>
        <dbReference type="PROSITE" id="PS51752"/>
    </source>
</evidence>
<comment type="catalytic activity">
    <reaction evidence="9">
        <text>L-seryl-[protein] + ATP = O-phospho-L-seryl-[protein] + ADP + H(+)</text>
        <dbReference type="Rhea" id="RHEA:17989"/>
        <dbReference type="Rhea" id="RHEA-COMP:9863"/>
        <dbReference type="Rhea" id="RHEA-COMP:11604"/>
        <dbReference type="ChEBI" id="CHEBI:15378"/>
        <dbReference type="ChEBI" id="CHEBI:29999"/>
        <dbReference type="ChEBI" id="CHEBI:30616"/>
        <dbReference type="ChEBI" id="CHEBI:83421"/>
        <dbReference type="ChEBI" id="CHEBI:456216"/>
        <dbReference type="EC" id="2.7.11.1"/>
    </reaction>
</comment>
<dbReference type="FunFam" id="1.10.510.10:FF:000625">
    <property type="entry name" value="Cysteine-rich receptor-like protein kinase 6"/>
    <property type="match status" value="1"/>
</dbReference>
<keyword evidence="7 10" id="KW-0067">ATP-binding</keyword>
<dbReference type="Gene3D" id="2.100.10.30">
    <property type="entry name" value="Jacalin-like lectin domain"/>
    <property type="match status" value="5"/>
</dbReference>
<dbReference type="InterPro" id="IPR017441">
    <property type="entry name" value="Protein_kinase_ATP_BS"/>
</dbReference>
<dbReference type="InterPro" id="IPR033734">
    <property type="entry name" value="Jacalin-like_lectin_dom_plant"/>
</dbReference>
<feature type="domain" description="Jacalin-type lectin" evidence="13">
    <location>
        <begin position="373"/>
        <end position="517"/>
    </location>
</feature>
<dbReference type="InterPro" id="IPR008271">
    <property type="entry name" value="Ser/Thr_kinase_AS"/>
</dbReference>
<organism evidence="14 15">
    <name type="scientific">Oryza rufipogon</name>
    <name type="common">Brownbeard rice</name>
    <name type="synonym">Asian wild rice</name>
    <dbReference type="NCBI Taxonomy" id="4529"/>
    <lineage>
        <taxon>Eukaryota</taxon>
        <taxon>Viridiplantae</taxon>
        <taxon>Streptophyta</taxon>
        <taxon>Embryophyta</taxon>
        <taxon>Tracheophyta</taxon>
        <taxon>Spermatophyta</taxon>
        <taxon>Magnoliopsida</taxon>
        <taxon>Liliopsida</taxon>
        <taxon>Poales</taxon>
        <taxon>Poaceae</taxon>
        <taxon>BOP clade</taxon>
        <taxon>Oryzoideae</taxon>
        <taxon>Oryzeae</taxon>
        <taxon>Oryzinae</taxon>
        <taxon>Oryza</taxon>
    </lineage>
</organism>
<dbReference type="PANTHER" id="PTHR45707">
    <property type="entry name" value="C2 CALCIUM/LIPID-BINDING PLANT PHOSPHORIBOSYLTRANSFERASE FAMILY PROTEIN"/>
    <property type="match status" value="1"/>
</dbReference>
<evidence type="ECO:0000259" key="12">
    <source>
        <dbReference type="PROSITE" id="PS50011"/>
    </source>
</evidence>
<keyword evidence="15" id="KW-1185">Reference proteome</keyword>
<feature type="compositionally biased region" description="Basic and acidic residues" evidence="11">
    <location>
        <begin position="349"/>
        <end position="364"/>
    </location>
</feature>
<reference evidence="14" key="2">
    <citation type="submission" date="2015-06" db="UniProtKB">
        <authorList>
            <consortium name="EnsemblPlants"/>
        </authorList>
    </citation>
    <scope>IDENTIFICATION</scope>
</reference>
<protein>
    <recommendedName>
        <fullName evidence="1">non-specific serine/threonine protein kinase</fullName>
        <ecNumber evidence="1">2.7.11.1</ecNumber>
    </recommendedName>
</protein>
<evidence type="ECO:0000256" key="11">
    <source>
        <dbReference type="SAM" id="MobiDB-lite"/>
    </source>
</evidence>
<dbReference type="GO" id="GO:0005524">
    <property type="term" value="F:ATP binding"/>
    <property type="evidence" value="ECO:0007669"/>
    <property type="project" value="UniProtKB-UniRule"/>
</dbReference>
<dbReference type="PROSITE" id="PS50011">
    <property type="entry name" value="PROTEIN_KINASE_DOM"/>
    <property type="match status" value="2"/>
</dbReference>
<feature type="domain" description="Jacalin-type lectin" evidence="13">
    <location>
        <begin position="682"/>
        <end position="826"/>
    </location>
</feature>
<dbReference type="SMART" id="SM00915">
    <property type="entry name" value="Jacalin"/>
    <property type="match status" value="4"/>
</dbReference>
<keyword evidence="2" id="KW-0723">Serine/threonine-protein kinase</keyword>
<evidence type="ECO:0000256" key="5">
    <source>
        <dbReference type="ARBA" id="ARBA00022741"/>
    </source>
</evidence>
<dbReference type="Pfam" id="PF01419">
    <property type="entry name" value="Jacalin"/>
    <property type="match status" value="4"/>
</dbReference>
<evidence type="ECO:0000313" key="15">
    <source>
        <dbReference type="Proteomes" id="UP000008022"/>
    </source>
</evidence>
<evidence type="ECO:0000256" key="6">
    <source>
        <dbReference type="ARBA" id="ARBA00022777"/>
    </source>
</evidence>
<dbReference type="FunFam" id="3.30.200.20:FF:000465">
    <property type="entry name" value="Cysteine-rich receptor-like protein kinase 6"/>
    <property type="match status" value="1"/>
</dbReference>
<dbReference type="SUPFAM" id="SSF51101">
    <property type="entry name" value="Mannose-binding lectins"/>
    <property type="match status" value="5"/>
</dbReference>
<keyword evidence="6" id="KW-0418">Kinase</keyword>
<dbReference type="InterPro" id="IPR011009">
    <property type="entry name" value="Kinase-like_dom_sf"/>
</dbReference>
<evidence type="ECO:0000256" key="8">
    <source>
        <dbReference type="ARBA" id="ARBA00047899"/>
    </source>
</evidence>